<dbReference type="Proteomes" id="UP001153292">
    <property type="component" value="Chromosome 28"/>
</dbReference>
<dbReference type="PANTHER" id="PTHR10514">
    <property type="entry name" value="ANGIOTENSIN-CONVERTING ENZYME"/>
    <property type="match status" value="1"/>
</dbReference>
<evidence type="ECO:0000256" key="3">
    <source>
        <dbReference type="ARBA" id="ARBA00023157"/>
    </source>
</evidence>
<dbReference type="CDD" id="cd06461">
    <property type="entry name" value="M2_ACE"/>
    <property type="match status" value="1"/>
</dbReference>
<keyword evidence="6" id="KW-0482">Metalloprotease</keyword>
<dbReference type="EC" id="3.4.-.-" evidence="6"/>
<keyword evidence="6" id="KW-0645">Protease</keyword>
<feature type="disulfide bond" evidence="5">
    <location>
        <begin position="369"/>
        <end position="387"/>
    </location>
</feature>
<dbReference type="SUPFAM" id="SSF55486">
    <property type="entry name" value="Metalloproteases ('zincins'), catalytic domain"/>
    <property type="match status" value="2"/>
</dbReference>
<feature type="region of interest" description="Disordered" evidence="7">
    <location>
        <begin position="456"/>
        <end position="479"/>
    </location>
</feature>
<dbReference type="InterPro" id="IPR001548">
    <property type="entry name" value="Peptidase_M2"/>
</dbReference>
<evidence type="ECO:0000256" key="4">
    <source>
        <dbReference type="ARBA" id="ARBA00023180"/>
    </source>
</evidence>
<dbReference type="PANTHER" id="PTHR10514:SF27">
    <property type="entry name" value="ANGIOTENSIN-CONVERTING ENZYME"/>
    <property type="match status" value="1"/>
</dbReference>
<keyword evidence="6" id="KW-0479">Metal-binding</keyword>
<dbReference type="PROSITE" id="PS52011">
    <property type="entry name" value="PEPTIDASE_M2"/>
    <property type="match status" value="1"/>
</dbReference>
<dbReference type="Gene3D" id="1.10.1370.30">
    <property type="match status" value="1"/>
</dbReference>
<keyword evidence="6" id="KW-0862">Zinc</keyword>
<name>A0ABN8BC68_CHISP</name>
<keyword evidence="2 8" id="KW-0732">Signal</keyword>
<keyword evidence="4 6" id="KW-0325">Glycoprotein</keyword>
<evidence type="ECO:0000313" key="9">
    <source>
        <dbReference type="EMBL" id="CAH0404312.1"/>
    </source>
</evidence>
<proteinExistence type="inferred from homology"/>
<gene>
    <name evidence="9" type="ORF">CHILSU_LOCUS7635</name>
</gene>
<dbReference type="EMBL" id="OU963921">
    <property type="protein sequence ID" value="CAH0404312.1"/>
    <property type="molecule type" value="Genomic_DNA"/>
</dbReference>
<evidence type="ECO:0000256" key="8">
    <source>
        <dbReference type="SAM" id="SignalP"/>
    </source>
</evidence>
<sequence length="752" mass="87212">MKTIFFLSACLISCHCQNIEHTFKNINEKFVQLNAIAADISWQSSIDPGNPELRERATEYQKTMLLWQQDTCETLATLGNRHLLNAVQRRQTYLLCRGPKYTYKEARAISYLYDELQSTYTHIGVCIPARTNKTKGDRTATEEAAILDYLSNVERFLRVKDGARYAAKLAGNEGIERGDSTLCLRGENDFDRLMRFSKHEQVLKWLWLCWREKTGLMKQPFSELVTVENEGARRNGYSDIGASWRDEIEINNLRQFCRRLYSSIRPFYTLLHGVVRYYLRARYGNIVPEKGPIPAHLLGNLWSQNWEPLIDFITLKSVNLDASVKKLNWTVEHMAKRAEDFYQSMGLPPMTPTFWRESVFENKNGNTRCHGTAADMFENGDYRLLYCSETSMEDFYVLHHEFGHIHYYMAYADQPGLFRQANAAFHESIGDAIMYGVMTPQHLHRLGIVNDSILYSDSPERQQDPKSKDESKINESRLRKSKTIDSQKYELHEALLSNITDYFNNVFKTNDDQSIRATNDSVVLENAIGVRGTETIEYLSEDEVTSELDTDKENGDVNNKEFLDLTTDELLLLKVALNKIPQIPFALAIDEYRWGYFEGGMDINRLNKEFWDLTLELQGIVPPEERTEEYFDVASKFHIPDNTPYIRYFLSSFIQHQVFEALCRAAVFGRRDMNTEIPDTITLNRCDIYGSKAAGKLLRDFMSRGNSQHWREILISTTGNTDITPLALQRYYRPLYEVLERFAKRKGIPLGW</sequence>
<feature type="compositionally biased region" description="Basic and acidic residues" evidence="7">
    <location>
        <begin position="458"/>
        <end position="479"/>
    </location>
</feature>
<evidence type="ECO:0000256" key="6">
    <source>
        <dbReference type="RuleBase" id="RU361144"/>
    </source>
</evidence>
<protein>
    <recommendedName>
        <fullName evidence="6">Angiotensin-converting enzyme</fullName>
        <ecNumber evidence="6">3.4.-.-</ecNumber>
    </recommendedName>
</protein>
<dbReference type="PRINTS" id="PR00791">
    <property type="entry name" value="PEPDIPTASEA"/>
</dbReference>
<feature type="signal peptide" evidence="8">
    <location>
        <begin position="1"/>
        <end position="16"/>
    </location>
</feature>
<comment type="caution">
    <text evidence="5">Lacks conserved residue(s) required for the propagation of feature annotation.</text>
</comment>
<reference evidence="9" key="1">
    <citation type="submission" date="2021-12" db="EMBL/GenBank/DDBJ databases">
        <authorList>
            <person name="King R."/>
        </authorList>
    </citation>
    <scope>NUCLEOTIDE SEQUENCE</scope>
</reference>
<keyword evidence="6" id="KW-0378">Hydrolase</keyword>
<keyword evidence="3 5" id="KW-1015">Disulfide bond</keyword>
<evidence type="ECO:0000256" key="2">
    <source>
        <dbReference type="ARBA" id="ARBA00022729"/>
    </source>
</evidence>
<keyword evidence="10" id="KW-1185">Reference proteome</keyword>
<accession>A0ABN8BC68</accession>
<comment type="cofactor">
    <cofactor evidence="6">
        <name>Zn(2+)</name>
        <dbReference type="ChEBI" id="CHEBI:29105"/>
    </cofactor>
    <text evidence="6">Binds 2 Zn(2+) ions per subunit.</text>
</comment>
<organism evidence="9 10">
    <name type="scientific">Chilo suppressalis</name>
    <name type="common">Asiatic rice borer moth</name>
    <dbReference type="NCBI Taxonomy" id="168631"/>
    <lineage>
        <taxon>Eukaryota</taxon>
        <taxon>Metazoa</taxon>
        <taxon>Ecdysozoa</taxon>
        <taxon>Arthropoda</taxon>
        <taxon>Hexapoda</taxon>
        <taxon>Insecta</taxon>
        <taxon>Pterygota</taxon>
        <taxon>Neoptera</taxon>
        <taxon>Endopterygota</taxon>
        <taxon>Lepidoptera</taxon>
        <taxon>Glossata</taxon>
        <taxon>Ditrysia</taxon>
        <taxon>Pyraloidea</taxon>
        <taxon>Crambidae</taxon>
        <taxon>Crambinae</taxon>
        <taxon>Chilo</taxon>
    </lineage>
</organism>
<evidence type="ECO:0000256" key="5">
    <source>
        <dbReference type="PROSITE-ProRule" id="PRU01355"/>
    </source>
</evidence>
<feature type="chain" id="PRO_5046616233" description="Angiotensin-converting enzyme" evidence="8">
    <location>
        <begin position="17"/>
        <end position="752"/>
    </location>
</feature>
<comment type="similarity">
    <text evidence="1 5 6">Belongs to the peptidase M2 family.</text>
</comment>
<evidence type="ECO:0000256" key="7">
    <source>
        <dbReference type="SAM" id="MobiDB-lite"/>
    </source>
</evidence>
<keyword evidence="6" id="KW-0121">Carboxypeptidase</keyword>
<evidence type="ECO:0000313" key="10">
    <source>
        <dbReference type="Proteomes" id="UP001153292"/>
    </source>
</evidence>
<dbReference type="Pfam" id="PF01401">
    <property type="entry name" value="Peptidase_M2"/>
    <property type="match status" value="2"/>
</dbReference>
<evidence type="ECO:0000256" key="1">
    <source>
        <dbReference type="ARBA" id="ARBA00008139"/>
    </source>
</evidence>